<dbReference type="EMBL" id="JAADYS010003974">
    <property type="protein sequence ID" value="KAF4438662.1"/>
    <property type="molecule type" value="Genomic_DNA"/>
</dbReference>
<reference evidence="2 3" key="1">
    <citation type="submission" date="2020-01" db="EMBL/GenBank/DDBJ databases">
        <title>Identification and distribution of gene clusters putatively required for synthesis of sphingolipid metabolism inhibitors in phylogenetically diverse species of the filamentous fungus Fusarium.</title>
        <authorList>
            <person name="Kim H.-S."/>
            <person name="Busman M."/>
            <person name="Brown D.W."/>
            <person name="Divon H."/>
            <person name="Uhlig S."/>
            <person name="Proctor R.H."/>
        </authorList>
    </citation>
    <scope>NUCLEOTIDE SEQUENCE [LARGE SCALE GENOMIC DNA]</scope>
    <source>
        <strain evidence="2 3">NRRL 20459</strain>
    </source>
</reference>
<evidence type="ECO:0000256" key="1">
    <source>
        <dbReference type="SAM" id="MobiDB-lite"/>
    </source>
</evidence>
<name>A0A8H4NUG9_9HYPO</name>
<evidence type="ECO:0000313" key="2">
    <source>
        <dbReference type="EMBL" id="KAF4438662.1"/>
    </source>
</evidence>
<feature type="non-terminal residue" evidence="2">
    <location>
        <position position="1"/>
    </location>
</feature>
<sequence>MALPVANATNKAVDDSSSDEIKLRVAFKSLLTKLALPAWLDPSQSEFMSPVTLFMSCTTWNQNRWFSNPKGGNLCLIEGSKNRVQQAGEGNININEGDRNCTAQHGIANQIYLLHNQPQAQGSSGLTQVSASDNLAYQNGKENKSTTRGDGSLMGQQGDDHDSKVKGDRNI</sequence>
<gene>
    <name evidence="2" type="ORF">FALBO_17386</name>
</gene>
<proteinExistence type="predicted"/>
<feature type="compositionally biased region" description="Basic and acidic residues" evidence="1">
    <location>
        <begin position="158"/>
        <end position="171"/>
    </location>
</feature>
<organism evidence="2 3">
    <name type="scientific">Fusarium albosuccineum</name>
    <dbReference type="NCBI Taxonomy" id="1237068"/>
    <lineage>
        <taxon>Eukaryota</taxon>
        <taxon>Fungi</taxon>
        <taxon>Dikarya</taxon>
        <taxon>Ascomycota</taxon>
        <taxon>Pezizomycotina</taxon>
        <taxon>Sordariomycetes</taxon>
        <taxon>Hypocreomycetidae</taxon>
        <taxon>Hypocreales</taxon>
        <taxon>Nectriaceae</taxon>
        <taxon>Fusarium</taxon>
        <taxon>Fusarium decemcellulare species complex</taxon>
    </lineage>
</organism>
<comment type="caution">
    <text evidence="2">The sequence shown here is derived from an EMBL/GenBank/DDBJ whole genome shotgun (WGS) entry which is preliminary data.</text>
</comment>
<protein>
    <submittedName>
        <fullName evidence="2">Uncharacterized protein</fullName>
    </submittedName>
</protein>
<accession>A0A8H4NUG9</accession>
<dbReference type="AlphaFoldDB" id="A0A8H4NUG9"/>
<dbReference type="Proteomes" id="UP000554235">
    <property type="component" value="Unassembled WGS sequence"/>
</dbReference>
<keyword evidence="3" id="KW-1185">Reference proteome</keyword>
<feature type="region of interest" description="Disordered" evidence="1">
    <location>
        <begin position="138"/>
        <end position="171"/>
    </location>
</feature>
<evidence type="ECO:0000313" key="3">
    <source>
        <dbReference type="Proteomes" id="UP000554235"/>
    </source>
</evidence>